<reference evidence="5 6" key="1">
    <citation type="submission" date="2012-01" db="EMBL/GenBank/DDBJ databases">
        <title>Improved High-Quality Draft sequence of Saccharomonospora xinjiangensis XJ-54.</title>
        <authorList>
            <consortium name="US DOE Joint Genome Institute"/>
            <person name="Lucas S."/>
            <person name="Han J."/>
            <person name="Lapidus A."/>
            <person name="Cheng J.-F."/>
            <person name="Goodwin L."/>
            <person name="Pitluck S."/>
            <person name="Peters L."/>
            <person name="Mikhailova N."/>
            <person name="Teshima H."/>
            <person name="Detter J.C."/>
            <person name="Han C."/>
            <person name="Tapia R."/>
            <person name="Land M."/>
            <person name="Hauser L."/>
            <person name="Kyrpides N."/>
            <person name="Ivanova N."/>
            <person name="Pagani I."/>
            <person name="Brambilla E.-M."/>
            <person name="Klenk H.-P."/>
            <person name="Woyke T."/>
        </authorList>
    </citation>
    <scope>NUCLEOTIDE SEQUENCE [LARGE SCALE GENOMIC DNA]</scope>
    <source>
        <strain evidence="5 6">XJ-54</strain>
    </source>
</reference>
<accession>I0V1D9</accession>
<evidence type="ECO:0000256" key="1">
    <source>
        <dbReference type="ARBA" id="ARBA00004496"/>
    </source>
</evidence>
<name>I0V1D9_9PSEU</name>
<evidence type="ECO:0000313" key="6">
    <source>
        <dbReference type="Proteomes" id="UP000004691"/>
    </source>
</evidence>
<comment type="similarity">
    <text evidence="2">Belongs to the EspG family.</text>
</comment>
<dbReference type="AlphaFoldDB" id="I0V1D9"/>
<keyword evidence="4" id="KW-0143">Chaperone</keyword>
<dbReference type="RefSeq" id="WP_006238094.1">
    <property type="nucleotide sequence ID" value="NZ_JH636049.1"/>
</dbReference>
<dbReference type="EMBL" id="JH636049">
    <property type="protein sequence ID" value="EID53942.1"/>
    <property type="molecule type" value="Genomic_DNA"/>
</dbReference>
<sequence length="232" mass="24751">MTVALTLHTLLDALAVVGCHTPHAVFAGGARYVPPSATARVAAETTVELAAAGLVAGTRLTPEFEDVLHVLGKPHTEYFAHVRAGGEQHHSLVAARGRSVVVAVRTGERVRLDTATTRDLPGLLVRSLPQSSAAMFEPFLVHTRRSGESPDSLDATGDLRRLLSLPERGIGYLHVARRPGRGPRVEADGTVYYLDADLGRVGLHRECDRVTVFPGRPDLLAAKVAALRATLA</sequence>
<dbReference type="InterPro" id="IPR025734">
    <property type="entry name" value="EspG"/>
</dbReference>
<keyword evidence="3" id="KW-0963">Cytoplasm</keyword>
<evidence type="ECO:0000256" key="3">
    <source>
        <dbReference type="ARBA" id="ARBA00022490"/>
    </source>
</evidence>
<evidence type="ECO:0000256" key="4">
    <source>
        <dbReference type="ARBA" id="ARBA00023186"/>
    </source>
</evidence>
<gene>
    <name evidence="5" type="ORF">SacxiDRAFT_1700</name>
</gene>
<evidence type="ECO:0000313" key="5">
    <source>
        <dbReference type="EMBL" id="EID53942.1"/>
    </source>
</evidence>
<dbReference type="eggNOG" id="ENOG5034B3T">
    <property type="taxonomic scope" value="Bacteria"/>
</dbReference>
<keyword evidence="6" id="KW-1185">Reference proteome</keyword>
<dbReference type="OrthoDB" id="3623746at2"/>
<organism evidence="5 6">
    <name type="scientific">Saccharomonospora xinjiangensis XJ-54</name>
    <dbReference type="NCBI Taxonomy" id="882086"/>
    <lineage>
        <taxon>Bacteria</taxon>
        <taxon>Bacillati</taxon>
        <taxon>Actinomycetota</taxon>
        <taxon>Actinomycetes</taxon>
        <taxon>Pseudonocardiales</taxon>
        <taxon>Pseudonocardiaceae</taxon>
        <taxon>Saccharomonospora</taxon>
    </lineage>
</organism>
<protein>
    <recommendedName>
        <fullName evidence="7">EspG family</fullName>
    </recommendedName>
</protein>
<evidence type="ECO:0008006" key="7">
    <source>
        <dbReference type="Google" id="ProtNLM"/>
    </source>
</evidence>
<proteinExistence type="inferred from homology"/>
<dbReference type="HOGENOM" id="CLU_088487_1_1_11"/>
<dbReference type="STRING" id="882086.SacxiDRAFT_1700"/>
<evidence type="ECO:0000256" key="2">
    <source>
        <dbReference type="ARBA" id="ARBA00006411"/>
    </source>
</evidence>
<comment type="subcellular location">
    <subcellularLocation>
        <location evidence="1">Cytoplasm</location>
    </subcellularLocation>
</comment>
<dbReference type="Proteomes" id="UP000004691">
    <property type="component" value="Unassembled WGS sequence"/>
</dbReference>
<dbReference type="Pfam" id="PF14011">
    <property type="entry name" value="ESX-1_EspG"/>
    <property type="match status" value="1"/>
</dbReference>